<feature type="region of interest" description="Disordered" evidence="1">
    <location>
        <begin position="150"/>
        <end position="189"/>
    </location>
</feature>
<dbReference type="AlphaFoldDB" id="A0A6I9SYC2"/>
<dbReference type="InParanoid" id="A0A6I9SYC2"/>
<evidence type="ECO:0000256" key="1">
    <source>
        <dbReference type="SAM" id="MobiDB-lite"/>
    </source>
</evidence>
<sequence length="189" mass="20790">MSNDVMHDVGGSADVMHDVVDDVMHDVTADDINDVSNNGHLPVELWTEEGLSTAASGIGKPLYPDAITRACTRLDFAWVCVMLDVSSNLPKHIIIMTPDEEGGETPCKIDVEYEWIPPKCTSCLTLGYSAKDCEIHKSSRPIKPPVTVYIPKTGPARPPPVQDQKERIPPCRGIDKQRDGREYSFVTGD</sequence>
<dbReference type="OrthoDB" id="1939300at2759"/>
<evidence type="ECO:0000313" key="2">
    <source>
        <dbReference type="Proteomes" id="UP000504604"/>
    </source>
</evidence>
<dbReference type="FunCoup" id="A0A6I9SYC2">
    <property type="interactions" value="2"/>
</dbReference>
<evidence type="ECO:0000313" key="3">
    <source>
        <dbReference type="RefSeq" id="XP_011074609.1"/>
    </source>
</evidence>
<proteinExistence type="predicted"/>
<protein>
    <submittedName>
        <fullName evidence="3">Uncharacterized protein LOC105159296</fullName>
    </submittedName>
</protein>
<dbReference type="RefSeq" id="XP_011074609.1">
    <property type="nucleotide sequence ID" value="XM_011076307.1"/>
</dbReference>
<dbReference type="KEGG" id="sind:105159296"/>
<accession>A0A6I9SYC2</accession>
<dbReference type="InterPro" id="IPR040256">
    <property type="entry name" value="At4g02000-like"/>
</dbReference>
<feature type="compositionally biased region" description="Basic and acidic residues" evidence="1">
    <location>
        <begin position="163"/>
        <end position="182"/>
    </location>
</feature>
<dbReference type="PANTHER" id="PTHR31286">
    <property type="entry name" value="GLYCINE-RICH CELL WALL STRUCTURAL PROTEIN 1.8-LIKE"/>
    <property type="match status" value="1"/>
</dbReference>
<name>A0A6I9SYC2_SESIN</name>
<dbReference type="PANTHER" id="PTHR31286:SF180">
    <property type="entry name" value="OS10G0362600 PROTEIN"/>
    <property type="match status" value="1"/>
</dbReference>
<gene>
    <name evidence="3" type="primary">LOC105159296</name>
</gene>
<organism evidence="2 3">
    <name type="scientific">Sesamum indicum</name>
    <name type="common">Oriental sesame</name>
    <name type="synonym">Sesamum orientale</name>
    <dbReference type="NCBI Taxonomy" id="4182"/>
    <lineage>
        <taxon>Eukaryota</taxon>
        <taxon>Viridiplantae</taxon>
        <taxon>Streptophyta</taxon>
        <taxon>Embryophyta</taxon>
        <taxon>Tracheophyta</taxon>
        <taxon>Spermatophyta</taxon>
        <taxon>Magnoliopsida</taxon>
        <taxon>eudicotyledons</taxon>
        <taxon>Gunneridae</taxon>
        <taxon>Pentapetalae</taxon>
        <taxon>asterids</taxon>
        <taxon>lamiids</taxon>
        <taxon>Lamiales</taxon>
        <taxon>Pedaliaceae</taxon>
        <taxon>Sesamum</taxon>
    </lineage>
</organism>
<reference evidence="3" key="1">
    <citation type="submission" date="2025-08" db="UniProtKB">
        <authorList>
            <consortium name="RefSeq"/>
        </authorList>
    </citation>
    <scope>IDENTIFICATION</scope>
</reference>
<dbReference type="GeneID" id="105159296"/>
<dbReference type="Proteomes" id="UP000504604">
    <property type="component" value="Linkage group LG3"/>
</dbReference>
<keyword evidence="2" id="KW-1185">Reference proteome</keyword>